<proteinExistence type="predicted"/>
<evidence type="ECO:0000313" key="2">
    <source>
        <dbReference type="Proteomes" id="UP000242949"/>
    </source>
</evidence>
<gene>
    <name evidence="1" type="ORF">SAMN05421734_102235</name>
</gene>
<dbReference type="STRING" id="1612202.SAMN05421734_102235"/>
<evidence type="ECO:0000313" key="1">
    <source>
        <dbReference type="EMBL" id="SDB89274.1"/>
    </source>
</evidence>
<accession>A0A1G6H585</accession>
<dbReference type="EMBL" id="FMYI01000002">
    <property type="protein sequence ID" value="SDB89274.1"/>
    <property type="molecule type" value="Genomic_DNA"/>
</dbReference>
<reference evidence="2" key="1">
    <citation type="submission" date="2016-09" db="EMBL/GenBank/DDBJ databases">
        <authorList>
            <person name="Varghese N."/>
            <person name="Submissions S."/>
        </authorList>
    </citation>
    <scope>NUCLEOTIDE SEQUENCE [LARGE SCALE GENOMIC DNA]</scope>
    <source>
        <strain evidence="2">S5</strain>
    </source>
</reference>
<organism evidence="1 2">
    <name type="scientific">Pelagirhabdus alkalitolerans</name>
    <dbReference type="NCBI Taxonomy" id="1612202"/>
    <lineage>
        <taxon>Bacteria</taxon>
        <taxon>Bacillati</taxon>
        <taxon>Bacillota</taxon>
        <taxon>Bacilli</taxon>
        <taxon>Bacillales</taxon>
        <taxon>Bacillaceae</taxon>
        <taxon>Pelagirhabdus</taxon>
    </lineage>
</organism>
<keyword evidence="2" id="KW-1185">Reference proteome</keyword>
<sequence>MTIAIFSVLVSFTVVSAQESSEVESEVLENVGVSPEIPAYLDEGEGEISRLGLGVPCNEWDMSIRGQYDFHGTAQIIIPGVTL</sequence>
<dbReference type="RefSeq" id="WP_090793146.1">
    <property type="nucleotide sequence ID" value="NZ_FMYI01000002.1"/>
</dbReference>
<dbReference type="AlphaFoldDB" id="A0A1G6H585"/>
<dbReference type="Proteomes" id="UP000242949">
    <property type="component" value="Unassembled WGS sequence"/>
</dbReference>
<protein>
    <submittedName>
        <fullName evidence="1">Uncharacterized protein</fullName>
    </submittedName>
</protein>
<name>A0A1G6H585_9BACI</name>